<organism evidence="1 2">
    <name type="scientific">Trichothecium roseum</name>
    <dbReference type="NCBI Taxonomy" id="47278"/>
    <lineage>
        <taxon>Eukaryota</taxon>
        <taxon>Fungi</taxon>
        <taxon>Dikarya</taxon>
        <taxon>Ascomycota</taxon>
        <taxon>Pezizomycotina</taxon>
        <taxon>Sordariomycetes</taxon>
        <taxon>Hypocreomycetidae</taxon>
        <taxon>Hypocreales</taxon>
        <taxon>Hypocreales incertae sedis</taxon>
        <taxon>Trichothecium</taxon>
    </lineage>
</organism>
<proteinExistence type="predicted"/>
<keyword evidence="2" id="KW-1185">Reference proteome</keyword>
<gene>
    <name evidence="1" type="ORF">N3K66_009068</name>
</gene>
<comment type="caution">
    <text evidence="1">The sequence shown here is derived from an EMBL/GenBank/DDBJ whole genome shotgun (WGS) entry which is preliminary data.</text>
</comment>
<accession>A0ACC0UPE6</accession>
<evidence type="ECO:0000313" key="2">
    <source>
        <dbReference type="Proteomes" id="UP001163324"/>
    </source>
</evidence>
<reference evidence="1" key="1">
    <citation type="submission" date="2022-10" db="EMBL/GenBank/DDBJ databases">
        <title>Complete Genome of Trichothecium roseum strain YXFP-22015, a Plant Pathogen Isolated from Citrus.</title>
        <authorList>
            <person name="Wang Y."/>
            <person name="Zhu L."/>
        </authorList>
    </citation>
    <scope>NUCLEOTIDE SEQUENCE</scope>
    <source>
        <strain evidence="1">YXFP-22015</strain>
    </source>
</reference>
<dbReference type="EMBL" id="CM047950">
    <property type="protein sequence ID" value="KAI9895999.1"/>
    <property type="molecule type" value="Genomic_DNA"/>
</dbReference>
<dbReference type="Proteomes" id="UP001163324">
    <property type="component" value="Chromosome 11"/>
</dbReference>
<evidence type="ECO:0000313" key="1">
    <source>
        <dbReference type="EMBL" id="KAI9895999.1"/>
    </source>
</evidence>
<name>A0ACC0UPE6_9HYPO</name>
<protein>
    <submittedName>
        <fullName evidence="1">Uncharacterized protein</fullName>
    </submittedName>
</protein>
<sequence>MDYAQVRFCAALFIEIGAMVSERENSVNQWRLHATELKQNNDIAIRSAQRLEEENKELEEKLQAQTLDIEEKSEMITFLRSQIANEAEGFSAAGQYILGGGEPSHSFSSPPQNIWESQATEALLDLQVAMSADDAGKKRMADGSPAGQQKKTKRRHQIEN</sequence>